<accession>K2F856</accession>
<evidence type="ECO:0000313" key="1">
    <source>
        <dbReference type="EMBL" id="EKE27361.1"/>
    </source>
</evidence>
<name>K2F856_9BACT</name>
<proteinExistence type="predicted"/>
<dbReference type="AlphaFoldDB" id="K2F856"/>
<comment type="caution">
    <text evidence="1">The sequence shown here is derived from an EMBL/GenBank/DDBJ whole genome shotgun (WGS) entry which is preliminary data.</text>
</comment>
<protein>
    <submittedName>
        <fullName evidence="1">Uncharacterized protein</fullName>
    </submittedName>
</protein>
<dbReference type="EMBL" id="AMFJ01000494">
    <property type="protein sequence ID" value="EKE27361.1"/>
    <property type="molecule type" value="Genomic_DNA"/>
</dbReference>
<organism evidence="1">
    <name type="scientific">uncultured bacterium</name>
    <name type="common">gcode 4</name>
    <dbReference type="NCBI Taxonomy" id="1234023"/>
    <lineage>
        <taxon>Bacteria</taxon>
        <taxon>environmental samples</taxon>
    </lineage>
</organism>
<gene>
    <name evidence="1" type="ORF">ACD_3C00220G0002</name>
</gene>
<reference evidence="1" key="1">
    <citation type="journal article" date="2012" name="Science">
        <title>Fermentation, hydrogen, and sulfur metabolism in multiple uncultivated bacterial phyla.</title>
        <authorList>
            <person name="Wrighton K.C."/>
            <person name="Thomas B.C."/>
            <person name="Sharon I."/>
            <person name="Miller C.S."/>
            <person name="Castelle C.J."/>
            <person name="VerBerkmoes N.C."/>
            <person name="Wilkins M.J."/>
            <person name="Hettich R.L."/>
            <person name="Lipton M.S."/>
            <person name="Williams K.H."/>
            <person name="Long P.E."/>
            <person name="Banfield J.F."/>
        </authorList>
    </citation>
    <scope>NUCLEOTIDE SEQUENCE [LARGE SCALE GENOMIC DNA]</scope>
</reference>
<sequence>MPICMKNAPKNFTSIDVRLKDTSISFIDELRAFVGKILSTPQAQIAKIENSTVFKVTDIAWITRKYEHDILKIINDARESSLRTLYLRWTSLKNLESSIQSWLISKKLVDDFFENDVGTVACYKIPTYVTNIQNDEFLFRFFMTVLSSVRYAFNHPFWWDMSLILFSPKIPTEWDLEDIRLAIEWVPFNLPVFSAHERECLQISDLNIPLFKENTWKGIMNSLDLNEWLILNITREEFYDLRKNILIEKEKLNKRWILNWESNMAVFQYIISEHFFFQILDNISSRFWGYKDCFLKKYWTEF</sequence>